<evidence type="ECO:0000256" key="1">
    <source>
        <dbReference type="ARBA" id="ARBA00006975"/>
    </source>
</evidence>
<evidence type="ECO:0000313" key="6">
    <source>
        <dbReference type="Proteomes" id="UP000177165"/>
    </source>
</evidence>
<dbReference type="InterPro" id="IPR011032">
    <property type="entry name" value="GroES-like_sf"/>
</dbReference>
<dbReference type="GO" id="GO:0051087">
    <property type="term" value="F:protein-folding chaperone binding"/>
    <property type="evidence" value="ECO:0007669"/>
    <property type="project" value="TreeGrafter"/>
</dbReference>
<dbReference type="InterPro" id="IPR018369">
    <property type="entry name" value="Chaprnonin_Cpn10_CS"/>
</dbReference>
<accession>A0A1G2ANQ9</accession>
<dbReference type="PROSITE" id="PS00681">
    <property type="entry name" value="CHAPERONINS_CPN10"/>
    <property type="match status" value="1"/>
</dbReference>
<dbReference type="Gene3D" id="2.30.33.40">
    <property type="entry name" value="GroES chaperonin"/>
    <property type="match status" value="1"/>
</dbReference>
<dbReference type="GO" id="GO:0005737">
    <property type="term" value="C:cytoplasm"/>
    <property type="evidence" value="ECO:0007669"/>
    <property type="project" value="UniProtKB-SubCell"/>
</dbReference>
<dbReference type="PRINTS" id="PR00297">
    <property type="entry name" value="CHAPERONIN10"/>
</dbReference>
<comment type="subunit">
    <text evidence="3">Heptamer of 7 subunits arranged in a ring. Interacts with the chaperonin GroEL.</text>
</comment>
<dbReference type="STRING" id="1798540.A3B74_04235"/>
<dbReference type="GO" id="GO:0005524">
    <property type="term" value="F:ATP binding"/>
    <property type="evidence" value="ECO:0007669"/>
    <property type="project" value="InterPro"/>
</dbReference>
<keyword evidence="3" id="KW-0963">Cytoplasm</keyword>
<dbReference type="FunFam" id="2.30.33.40:FF:000001">
    <property type="entry name" value="10 kDa chaperonin"/>
    <property type="match status" value="1"/>
</dbReference>
<protein>
    <recommendedName>
        <fullName evidence="3">Co-chaperonin GroES</fullName>
    </recommendedName>
    <alternativeName>
        <fullName evidence="3">10 kDa chaperonin</fullName>
    </alternativeName>
    <alternativeName>
        <fullName evidence="3">Chaperonin-10</fullName>
        <shortName evidence="3">Cpn10</shortName>
    </alternativeName>
</protein>
<proteinExistence type="inferred from homology"/>
<evidence type="ECO:0000256" key="4">
    <source>
        <dbReference type="RuleBase" id="RU000535"/>
    </source>
</evidence>
<dbReference type="InterPro" id="IPR020818">
    <property type="entry name" value="Chaperonin_GroES"/>
</dbReference>
<dbReference type="HAMAP" id="MF_00580">
    <property type="entry name" value="CH10"/>
    <property type="match status" value="1"/>
</dbReference>
<dbReference type="GO" id="GO:0046872">
    <property type="term" value="F:metal ion binding"/>
    <property type="evidence" value="ECO:0007669"/>
    <property type="project" value="TreeGrafter"/>
</dbReference>
<dbReference type="SUPFAM" id="SSF50129">
    <property type="entry name" value="GroES-like"/>
    <property type="match status" value="1"/>
</dbReference>
<organism evidence="5 6">
    <name type="scientific">Candidatus Kerfeldbacteria bacterium RIFCSPHIGHO2_02_FULL_42_14</name>
    <dbReference type="NCBI Taxonomy" id="1798540"/>
    <lineage>
        <taxon>Bacteria</taxon>
        <taxon>Candidatus Kerfeldiibacteriota</taxon>
    </lineage>
</organism>
<dbReference type="PANTHER" id="PTHR10772">
    <property type="entry name" value="10 KDA HEAT SHOCK PROTEIN"/>
    <property type="match status" value="1"/>
</dbReference>
<dbReference type="NCBIfam" id="NF001531">
    <property type="entry name" value="PRK00364.2-2"/>
    <property type="match status" value="1"/>
</dbReference>
<keyword evidence="2 3" id="KW-0143">Chaperone</keyword>
<dbReference type="NCBIfam" id="NF001534">
    <property type="entry name" value="PRK00364.2-5"/>
    <property type="match status" value="1"/>
</dbReference>
<gene>
    <name evidence="3" type="primary">groES</name>
    <name evidence="3" type="synonym">groS</name>
    <name evidence="5" type="ORF">A3B74_04235</name>
</gene>
<dbReference type="SMART" id="SM00883">
    <property type="entry name" value="Cpn10"/>
    <property type="match status" value="1"/>
</dbReference>
<reference evidence="5 6" key="1">
    <citation type="journal article" date="2016" name="Nat. Commun.">
        <title>Thousands of microbial genomes shed light on interconnected biogeochemical processes in an aquifer system.</title>
        <authorList>
            <person name="Anantharaman K."/>
            <person name="Brown C.T."/>
            <person name="Hug L.A."/>
            <person name="Sharon I."/>
            <person name="Castelle C.J."/>
            <person name="Probst A.J."/>
            <person name="Thomas B.C."/>
            <person name="Singh A."/>
            <person name="Wilkins M.J."/>
            <person name="Karaoz U."/>
            <person name="Brodie E.L."/>
            <person name="Williams K.H."/>
            <person name="Hubbard S.S."/>
            <person name="Banfield J.F."/>
        </authorList>
    </citation>
    <scope>NUCLEOTIDE SEQUENCE [LARGE SCALE GENOMIC DNA]</scope>
</reference>
<dbReference type="Pfam" id="PF00166">
    <property type="entry name" value="Cpn10"/>
    <property type="match status" value="1"/>
</dbReference>
<evidence type="ECO:0000313" key="5">
    <source>
        <dbReference type="EMBL" id="OGY78543.1"/>
    </source>
</evidence>
<dbReference type="GO" id="GO:0051082">
    <property type="term" value="F:unfolded protein binding"/>
    <property type="evidence" value="ECO:0007669"/>
    <property type="project" value="TreeGrafter"/>
</dbReference>
<dbReference type="GO" id="GO:0044183">
    <property type="term" value="F:protein folding chaperone"/>
    <property type="evidence" value="ECO:0007669"/>
    <property type="project" value="InterPro"/>
</dbReference>
<dbReference type="AlphaFoldDB" id="A0A1G2ANQ9"/>
<comment type="subcellular location">
    <subcellularLocation>
        <location evidence="3">Cytoplasm</location>
    </subcellularLocation>
</comment>
<dbReference type="InterPro" id="IPR037124">
    <property type="entry name" value="Chaperonin_GroES_sf"/>
</dbReference>
<dbReference type="CDD" id="cd00320">
    <property type="entry name" value="cpn10"/>
    <property type="match status" value="1"/>
</dbReference>
<dbReference type="Proteomes" id="UP000177165">
    <property type="component" value="Unassembled WGS sequence"/>
</dbReference>
<dbReference type="EMBL" id="MHKB01000014">
    <property type="protein sequence ID" value="OGY78543.1"/>
    <property type="molecule type" value="Genomic_DNA"/>
</dbReference>
<dbReference type="PANTHER" id="PTHR10772:SF63">
    <property type="entry name" value="20 KDA CHAPERONIN, CHLOROPLASTIC"/>
    <property type="match status" value="1"/>
</dbReference>
<comment type="similarity">
    <text evidence="1 3 4">Belongs to the GroES chaperonin family.</text>
</comment>
<comment type="function">
    <text evidence="3 4">Together with the chaperonin GroEL, plays an essential role in assisting protein folding. The GroEL-GroES system forms a nano-cage that allows encapsulation of the non-native substrate proteins and provides a physical environment optimized to promote and accelerate protein folding. GroES binds to the apical surface of the GroEL ring, thereby capping the opening of the GroEL channel.</text>
</comment>
<evidence type="ECO:0000256" key="2">
    <source>
        <dbReference type="ARBA" id="ARBA00023186"/>
    </source>
</evidence>
<evidence type="ECO:0000256" key="3">
    <source>
        <dbReference type="HAMAP-Rule" id="MF_00580"/>
    </source>
</evidence>
<name>A0A1G2ANQ9_9BACT</name>
<comment type="caution">
    <text evidence="5">The sequence shown here is derived from an EMBL/GenBank/DDBJ whole genome shotgun (WGS) entry which is preliminary data.</text>
</comment>
<dbReference type="NCBIfam" id="NF001533">
    <property type="entry name" value="PRK00364.2-4"/>
    <property type="match status" value="1"/>
</dbReference>
<sequence>MQLQPLGDRVILKPIKKEEMTKSGIFLPDTVEKKPEEAEVIAVGPGKLLENGQRAQMEVKKGQKVIFAKYGPTEVKINDEEYMIANESDILAIIEA</sequence>